<feature type="domain" description="OmpR/PhoB-type" evidence="4">
    <location>
        <begin position="6"/>
        <end position="106"/>
    </location>
</feature>
<keyword evidence="6" id="KW-1185">Reference proteome</keyword>
<dbReference type="Pfam" id="PF00486">
    <property type="entry name" value="Trans_reg_C"/>
    <property type="match status" value="1"/>
</dbReference>
<dbReference type="PROSITE" id="PS51755">
    <property type="entry name" value="OMPR_PHOB"/>
    <property type="match status" value="1"/>
</dbReference>
<dbReference type="SUPFAM" id="SSF46894">
    <property type="entry name" value="C-terminal effector domain of the bipartite response regulators"/>
    <property type="match status" value="1"/>
</dbReference>
<keyword evidence="3" id="KW-0812">Transmembrane</keyword>
<reference evidence="5 6" key="1">
    <citation type="submission" date="2017-03" db="EMBL/GenBank/DDBJ databases">
        <title>Genome sequencing of Shewanella japonica KCTC 22435.</title>
        <authorList>
            <person name="Kim K.M."/>
        </authorList>
    </citation>
    <scope>NUCLEOTIDE SEQUENCE [LARGE SCALE GENOMIC DNA]</scope>
    <source>
        <strain evidence="5 6">KCTC 22435</strain>
    </source>
</reference>
<evidence type="ECO:0000313" key="6">
    <source>
        <dbReference type="Proteomes" id="UP000191820"/>
    </source>
</evidence>
<proteinExistence type="predicted"/>
<dbReference type="EMBL" id="CP020472">
    <property type="protein sequence ID" value="ARD24092.1"/>
    <property type="molecule type" value="Genomic_DNA"/>
</dbReference>
<gene>
    <name evidence="5" type="ORF">SJ2017_3859</name>
</gene>
<evidence type="ECO:0000256" key="1">
    <source>
        <dbReference type="ARBA" id="ARBA00023125"/>
    </source>
</evidence>
<dbReference type="RefSeq" id="WP_080917062.1">
    <property type="nucleotide sequence ID" value="NZ_CP020472.1"/>
</dbReference>
<keyword evidence="1 2" id="KW-0238">DNA-binding</keyword>
<sequence length="704" mass="79963">MISLPYQRYQIGQCIINCYDMTITSENNTVALPAKVFEFLKLLLLHPQQTVTKEQAIEKVWQGNIEVGKRGTGNAIWQLRKSFSELGQQPEDYFKTVTKVGYQLLIDPVPITKVVTHQQQKSDNKKPIFIGFSLALIACIAFFVSQTATKLTQPPINAQVKPERITHFEGVEERPSISPDGRFMAFQWRKSGTKGQLYIKNLQDEDAPLRQISMSHDTEATPSWSPDGQSLAYLRTTVDNQCFVHVRDLITNQDKQLDNACVSKGYLHSLEWSPNGKALAYVKATTDASAIFSYQFDTQEVTQLTTPLAGEHDLMMSWSADSTQLAVMRSQDNMQAKIMLYSLDSNTTTNLISDETLIIGMDWEHTQNQLYFTALREADFVIQRYDFDTQTLSAFHQDETISSITINEANQSLYYARHISQEHITHRSLKDGQIIKQLISSSRDLYGQYFTATNELIFLSNRSGNWELWLKRQNENMMLTNDIGMISIPSPSPTSSLYAAPIRTHGIDYNELYLGDTQNQTLAKIEQVKGNVRYASFSNDGSAIYYSAFVNEHWGFYHFDLATKKVSLLLDKNIKFAIEDDKNGIYYTLDNEPGIYYWAINDGAVIQAANDEGQSTHTKVNDSLRAKDWGSFFYQQNALYYLERSDENDLIQKRDANGQISTAFTLPAMSIRNERSLASSTDGHLIVSMQGINDADIYRIPLSD</sequence>
<dbReference type="PANTHER" id="PTHR36842:SF1">
    <property type="entry name" value="PROTEIN TOLB"/>
    <property type="match status" value="1"/>
</dbReference>
<dbReference type="PANTHER" id="PTHR36842">
    <property type="entry name" value="PROTEIN TOLB HOMOLOG"/>
    <property type="match status" value="1"/>
</dbReference>
<keyword evidence="3" id="KW-1133">Transmembrane helix</keyword>
<dbReference type="Proteomes" id="UP000191820">
    <property type="component" value="Chromosome"/>
</dbReference>
<evidence type="ECO:0000256" key="2">
    <source>
        <dbReference type="PROSITE-ProRule" id="PRU01091"/>
    </source>
</evidence>
<keyword evidence="3" id="KW-0472">Membrane</keyword>
<dbReference type="SUPFAM" id="SSF82171">
    <property type="entry name" value="DPP6 N-terminal domain-like"/>
    <property type="match status" value="1"/>
</dbReference>
<dbReference type="CDD" id="cd00383">
    <property type="entry name" value="trans_reg_C"/>
    <property type="match status" value="1"/>
</dbReference>
<dbReference type="SMART" id="SM00862">
    <property type="entry name" value="Trans_reg_C"/>
    <property type="match status" value="1"/>
</dbReference>
<evidence type="ECO:0000259" key="4">
    <source>
        <dbReference type="PROSITE" id="PS51755"/>
    </source>
</evidence>
<dbReference type="InterPro" id="IPR011042">
    <property type="entry name" value="6-blade_b-propeller_TolB-like"/>
</dbReference>
<dbReference type="Gene3D" id="1.10.10.10">
    <property type="entry name" value="Winged helix-like DNA-binding domain superfamily/Winged helix DNA-binding domain"/>
    <property type="match status" value="1"/>
</dbReference>
<protein>
    <recommendedName>
        <fullName evidence="4">OmpR/PhoB-type domain-containing protein</fullName>
    </recommendedName>
</protein>
<feature type="transmembrane region" description="Helical" evidence="3">
    <location>
        <begin position="128"/>
        <end position="145"/>
    </location>
</feature>
<dbReference type="SUPFAM" id="SSF63825">
    <property type="entry name" value="YWTD domain"/>
    <property type="match status" value="1"/>
</dbReference>
<evidence type="ECO:0000256" key="3">
    <source>
        <dbReference type="SAM" id="Phobius"/>
    </source>
</evidence>
<dbReference type="Pfam" id="PF04762">
    <property type="entry name" value="Beta-prop_ELP1_1st"/>
    <property type="match status" value="1"/>
</dbReference>
<name>A0ABN4YKB9_9GAMM</name>
<dbReference type="InterPro" id="IPR001867">
    <property type="entry name" value="OmpR/PhoB-type_DNA-bd"/>
</dbReference>
<feature type="DNA-binding region" description="OmpR/PhoB-type" evidence="2">
    <location>
        <begin position="6"/>
        <end position="106"/>
    </location>
</feature>
<dbReference type="InterPro" id="IPR056164">
    <property type="entry name" value="Beta-prop_ELP1_1st"/>
</dbReference>
<dbReference type="InterPro" id="IPR036388">
    <property type="entry name" value="WH-like_DNA-bd_sf"/>
</dbReference>
<accession>A0ABN4YKB9</accession>
<dbReference type="Gene3D" id="2.120.10.30">
    <property type="entry name" value="TolB, C-terminal domain"/>
    <property type="match status" value="3"/>
</dbReference>
<dbReference type="InterPro" id="IPR016032">
    <property type="entry name" value="Sig_transdc_resp-reg_C-effctor"/>
</dbReference>
<organism evidence="5 6">
    <name type="scientific">Shewanella japonica</name>
    <dbReference type="NCBI Taxonomy" id="93973"/>
    <lineage>
        <taxon>Bacteria</taxon>
        <taxon>Pseudomonadati</taxon>
        <taxon>Pseudomonadota</taxon>
        <taxon>Gammaproteobacteria</taxon>
        <taxon>Alteromonadales</taxon>
        <taxon>Shewanellaceae</taxon>
        <taxon>Shewanella</taxon>
    </lineage>
</organism>
<evidence type="ECO:0000313" key="5">
    <source>
        <dbReference type="EMBL" id="ARD24092.1"/>
    </source>
</evidence>